<evidence type="ECO:0000256" key="4">
    <source>
        <dbReference type="ARBA" id="ARBA00022692"/>
    </source>
</evidence>
<dbReference type="GO" id="GO:0055085">
    <property type="term" value="P:transmembrane transport"/>
    <property type="evidence" value="ECO:0007669"/>
    <property type="project" value="UniProtKB-ARBA"/>
</dbReference>
<comment type="caution">
    <text evidence="8">The sequence shown here is derived from an EMBL/GenBank/DDBJ whole genome shotgun (WGS) entry which is preliminary data.</text>
</comment>
<accession>A0ABD5NDT3</accession>
<feature type="transmembrane region" description="Helical" evidence="7">
    <location>
        <begin position="85"/>
        <end position="104"/>
    </location>
</feature>
<dbReference type="PANTHER" id="PTHR30561">
    <property type="entry name" value="SMR FAMILY PROTON-DEPENDENT DRUG EFFLUX TRANSPORTER SUGE"/>
    <property type="match status" value="1"/>
</dbReference>
<proteinExistence type="predicted"/>
<organism evidence="8 9">
    <name type="scientific">Halobacterium litoreum</name>
    <dbReference type="NCBI Taxonomy" id="2039234"/>
    <lineage>
        <taxon>Archaea</taxon>
        <taxon>Methanobacteriati</taxon>
        <taxon>Methanobacteriota</taxon>
        <taxon>Stenosarchaea group</taxon>
        <taxon>Halobacteria</taxon>
        <taxon>Halobacteriales</taxon>
        <taxon>Halobacteriaceae</taxon>
        <taxon>Halobacterium</taxon>
    </lineage>
</organism>
<dbReference type="InterPro" id="IPR037185">
    <property type="entry name" value="EmrE-like"/>
</dbReference>
<reference evidence="8 9" key="1">
    <citation type="journal article" date="2019" name="Int. J. Syst. Evol. Microbiol.">
        <title>The Global Catalogue of Microorganisms (GCM) 10K type strain sequencing project: providing services to taxonomists for standard genome sequencing and annotation.</title>
        <authorList>
            <consortium name="The Broad Institute Genomics Platform"/>
            <consortium name="The Broad Institute Genome Sequencing Center for Infectious Disease"/>
            <person name="Wu L."/>
            <person name="Ma J."/>
        </authorList>
    </citation>
    <scope>NUCLEOTIDE SEQUENCE [LARGE SCALE GENOMIC DNA]</scope>
    <source>
        <strain evidence="8 9">CGMCC 1.12562</strain>
    </source>
</reference>
<evidence type="ECO:0000256" key="7">
    <source>
        <dbReference type="SAM" id="Phobius"/>
    </source>
</evidence>
<gene>
    <name evidence="8" type="ORF">ACFOKC_06420</name>
</gene>
<sequence length="112" mass="11094">MTPYVYLAAAIAAEVAGTTALKLSEGFSNPAPSAVVVAGYASSFYFLGLVLEELPVGVVYATWAAVGIAATALVGVVVFEESMDAAGLAGIALVVAGVGLLTLVSDAHAPAH</sequence>
<keyword evidence="9" id="KW-1185">Reference proteome</keyword>
<keyword evidence="2" id="KW-0813">Transport</keyword>
<feature type="transmembrane region" description="Helical" evidence="7">
    <location>
        <begin position="58"/>
        <end position="79"/>
    </location>
</feature>
<dbReference type="PANTHER" id="PTHR30561:SF1">
    <property type="entry name" value="MULTIDRUG TRANSPORTER EMRE"/>
    <property type="match status" value="1"/>
</dbReference>
<evidence type="ECO:0000256" key="1">
    <source>
        <dbReference type="ARBA" id="ARBA00004651"/>
    </source>
</evidence>
<dbReference type="RefSeq" id="WP_232571516.1">
    <property type="nucleotide sequence ID" value="NZ_CP089466.1"/>
</dbReference>
<comment type="subcellular location">
    <subcellularLocation>
        <location evidence="1">Cell membrane</location>
        <topology evidence="1">Multi-pass membrane protein</topology>
    </subcellularLocation>
</comment>
<dbReference type="InterPro" id="IPR045324">
    <property type="entry name" value="Small_multidrug_res"/>
</dbReference>
<evidence type="ECO:0000256" key="6">
    <source>
        <dbReference type="ARBA" id="ARBA00023136"/>
    </source>
</evidence>
<evidence type="ECO:0000256" key="2">
    <source>
        <dbReference type="ARBA" id="ARBA00022448"/>
    </source>
</evidence>
<evidence type="ECO:0000256" key="5">
    <source>
        <dbReference type="ARBA" id="ARBA00022989"/>
    </source>
</evidence>
<name>A0ABD5NDT3_9EURY</name>
<keyword evidence="5 7" id="KW-1133">Transmembrane helix</keyword>
<dbReference type="Proteomes" id="UP001595660">
    <property type="component" value="Unassembled WGS sequence"/>
</dbReference>
<dbReference type="Gene3D" id="1.10.3730.20">
    <property type="match status" value="1"/>
</dbReference>
<dbReference type="GeneID" id="69116718"/>
<dbReference type="SUPFAM" id="SSF103481">
    <property type="entry name" value="Multidrug resistance efflux transporter EmrE"/>
    <property type="match status" value="1"/>
</dbReference>
<evidence type="ECO:0000256" key="3">
    <source>
        <dbReference type="ARBA" id="ARBA00022475"/>
    </source>
</evidence>
<dbReference type="GO" id="GO:0005886">
    <property type="term" value="C:plasma membrane"/>
    <property type="evidence" value="ECO:0007669"/>
    <property type="project" value="UniProtKB-SubCell"/>
</dbReference>
<keyword evidence="4 7" id="KW-0812">Transmembrane</keyword>
<dbReference type="AlphaFoldDB" id="A0ABD5NDT3"/>
<evidence type="ECO:0000313" key="8">
    <source>
        <dbReference type="EMBL" id="MFC3477357.1"/>
    </source>
</evidence>
<evidence type="ECO:0000313" key="9">
    <source>
        <dbReference type="Proteomes" id="UP001595660"/>
    </source>
</evidence>
<keyword evidence="6 7" id="KW-0472">Membrane</keyword>
<dbReference type="Pfam" id="PF00893">
    <property type="entry name" value="Multi_Drug_Res"/>
    <property type="match status" value="1"/>
</dbReference>
<keyword evidence="3" id="KW-1003">Cell membrane</keyword>
<dbReference type="InterPro" id="IPR000390">
    <property type="entry name" value="Small_drug/metabolite_transptr"/>
</dbReference>
<dbReference type="EMBL" id="JBHRWN010000002">
    <property type="protein sequence ID" value="MFC3477357.1"/>
    <property type="molecule type" value="Genomic_DNA"/>
</dbReference>
<dbReference type="FunFam" id="1.10.3730.20:FF:000001">
    <property type="entry name" value="Quaternary ammonium compound resistance transporter SugE"/>
    <property type="match status" value="1"/>
</dbReference>
<protein>
    <submittedName>
        <fullName evidence="8">DMT family transporter</fullName>
    </submittedName>
</protein>